<sequence length="297" mass="33709">MLFRSPLSDQEPQFGKLQVAIDLLGSDDPPDYFFWLDCDALVTNRSISLEELERDRALAIEGSRWFAMRTPLFDTRGNFWLMRVRGEDDGENDQITCSSCADLFFHLQDKGSVATDICSIMMMIAKPRCCKSCSSFWAIPLGILLGWKDLLETYQLHAAHFVVAEEVSGINSGIFLVKGGAERHGLRFLRAAMTSDWRFVWDQTMLDQMARDSDLYADDMCYQWRTTGASHDFDWAPHFGVVPQQALNLYGQGSALQWGASAWQRGDFILHLAGCPLVELPCLQAFEEIAQWVEESH</sequence>
<reference evidence="3 4" key="1">
    <citation type="submission" date="2024-02" db="EMBL/GenBank/DDBJ databases">
        <authorList>
            <person name="Chen Y."/>
            <person name="Shah S."/>
            <person name="Dougan E. K."/>
            <person name="Thang M."/>
            <person name="Chan C."/>
        </authorList>
    </citation>
    <scope>NUCLEOTIDE SEQUENCE [LARGE SCALE GENOMIC DNA]</scope>
</reference>
<proteinExistence type="predicted"/>
<organism evidence="3 4">
    <name type="scientific">Durusdinium trenchii</name>
    <dbReference type="NCBI Taxonomy" id="1381693"/>
    <lineage>
        <taxon>Eukaryota</taxon>
        <taxon>Sar</taxon>
        <taxon>Alveolata</taxon>
        <taxon>Dinophyceae</taxon>
        <taxon>Suessiales</taxon>
        <taxon>Symbiodiniaceae</taxon>
        <taxon>Durusdinium</taxon>
    </lineage>
</organism>
<keyword evidence="4" id="KW-1185">Reference proteome</keyword>
<dbReference type="PANTHER" id="PTHR31306:SF4">
    <property type="entry name" value="ALPHA-1,2-GALACTOSYLTRANSFERASE"/>
    <property type="match status" value="1"/>
</dbReference>
<accession>A0ABP0S346</accession>
<evidence type="ECO:0000313" key="4">
    <source>
        <dbReference type="Proteomes" id="UP001642464"/>
    </source>
</evidence>
<evidence type="ECO:0000256" key="2">
    <source>
        <dbReference type="ARBA" id="ARBA00022679"/>
    </source>
</evidence>
<dbReference type="Proteomes" id="UP001642464">
    <property type="component" value="Unassembled WGS sequence"/>
</dbReference>
<name>A0ABP0S346_9DINO</name>
<dbReference type="InterPro" id="IPR008630">
    <property type="entry name" value="Glyco_trans_34"/>
</dbReference>
<protein>
    <submittedName>
        <fullName evidence="3">2-galactosyltransferase</fullName>
    </submittedName>
</protein>
<dbReference type="PANTHER" id="PTHR31306">
    <property type="entry name" value="ALPHA-1,6-MANNOSYLTRANSFERASE MNN11-RELATED"/>
    <property type="match status" value="1"/>
</dbReference>
<keyword evidence="1" id="KW-0328">Glycosyltransferase</keyword>
<keyword evidence="2" id="KW-0808">Transferase</keyword>
<comment type="caution">
    <text evidence="3">The sequence shown here is derived from an EMBL/GenBank/DDBJ whole genome shotgun (WGS) entry which is preliminary data.</text>
</comment>
<evidence type="ECO:0000313" key="3">
    <source>
        <dbReference type="EMBL" id="CAK9106742.1"/>
    </source>
</evidence>
<evidence type="ECO:0000256" key="1">
    <source>
        <dbReference type="ARBA" id="ARBA00022676"/>
    </source>
</evidence>
<gene>
    <name evidence="3" type="ORF">SCF082_LOCUS49718</name>
</gene>
<dbReference type="EMBL" id="CAXAMM010042795">
    <property type="protein sequence ID" value="CAK9106742.1"/>
    <property type="molecule type" value="Genomic_DNA"/>
</dbReference>